<dbReference type="InterPro" id="IPR028082">
    <property type="entry name" value="Peripla_BP_I"/>
</dbReference>
<keyword evidence="7" id="KW-1185">Reference proteome</keyword>
<evidence type="ECO:0000313" key="7">
    <source>
        <dbReference type="Proteomes" id="UP000051074"/>
    </source>
</evidence>
<evidence type="ECO:0000313" key="6">
    <source>
        <dbReference type="EMBL" id="KRL00358.1"/>
    </source>
</evidence>
<comment type="subcellular location">
    <subcellularLocation>
        <location evidence="1">Cell envelope</location>
    </subcellularLocation>
</comment>
<dbReference type="Pfam" id="PF13407">
    <property type="entry name" value="Peripla_BP_4"/>
    <property type="match status" value="1"/>
</dbReference>
<feature type="domain" description="Periplasmic binding protein" evidence="5">
    <location>
        <begin position="44"/>
        <end position="299"/>
    </location>
</feature>
<dbReference type="PATRIC" id="fig|1293597.4.peg.1544"/>
<dbReference type="InterPro" id="IPR025997">
    <property type="entry name" value="SBP_2_dom"/>
</dbReference>
<accession>K0NWD8</accession>
<keyword evidence="4" id="KW-0472">Membrane</keyword>
<feature type="transmembrane region" description="Helical" evidence="4">
    <location>
        <begin position="12"/>
        <end position="30"/>
    </location>
</feature>
<comment type="caution">
    <text evidence="6">The sequence shown here is derived from an EMBL/GenBank/DDBJ whole genome shotgun (WGS) entry which is preliminary data.</text>
</comment>
<dbReference type="RefSeq" id="WP_008461871.1">
    <property type="nucleotide sequence ID" value="NZ_AZDU01000050.1"/>
</dbReference>
<dbReference type="PANTHER" id="PTHR46847">
    <property type="entry name" value="D-ALLOSE-BINDING PERIPLASMIC PROTEIN-RELATED"/>
    <property type="match status" value="1"/>
</dbReference>
<comment type="similarity">
    <text evidence="2">Belongs to the bacterial solute-binding protein 2 family.</text>
</comment>
<dbReference type="GO" id="GO:0030313">
    <property type="term" value="C:cell envelope"/>
    <property type="evidence" value="ECO:0007669"/>
    <property type="project" value="UniProtKB-SubCell"/>
</dbReference>
<name>K0NWD8_9LACO</name>
<sequence>MDGRSNKKFWQHFLLELGIILGAILLAYGWNNFHPGQKRQYTIGTTYMTMNNVFYAILNEQLANSVSRHGDRLLTRDPSLEIDKQVKQIDEFIKEKVDLIVIAPVDGNSRKIHRALKKARRSGIKIINVDTEIKWKNDANCTIATDNYQAGVTDAKYLMKRQKSAKILLLIQSSARSAQQRISGFVNTLKKHPQYQVLDQLETYGQSELALPQVKKYLKNGKAFDTIMALNDQAALGALAAIDAQNVTKPIAIYSVDGSPNMKSLISKNKNAVATVAQSPVKMGKTCAAMSYRLLTGKKVSKKVIIPTQLITKKNINKYSLTGWQ</sequence>
<dbReference type="eggNOG" id="COG1879">
    <property type="taxonomic scope" value="Bacteria"/>
</dbReference>
<dbReference type="Gene3D" id="3.40.50.2300">
    <property type="match status" value="2"/>
</dbReference>
<keyword evidence="3" id="KW-0732">Signal</keyword>
<organism evidence="6 7">
    <name type="scientific">Lactobacillus equicursoris DSM 19284 = JCM 14600 = CIP 110162</name>
    <dbReference type="NCBI Taxonomy" id="1293597"/>
    <lineage>
        <taxon>Bacteria</taxon>
        <taxon>Bacillati</taxon>
        <taxon>Bacillota</taxon>
        <taxon>Bacilli</taxon>
        <taxon>Lactobacillales</taxon>
        <taxon>Lactobacillaceae</taxon>
        <taxon>Lactobacillus</taxon>
    </lineage>
</organism>
<evidence type="ECO:0000256" key="1">
    <source>
        <dbReference type="ARBA" id="ARBA00004196"/>
    </source>
</evidence>
<dbReference type="GO" id="GO:0030246">
    <property type="term" value="F:carbohydrate binding"/>
    <property type="evidence" value="ECO:0007669"/>
    <property type="project" value="UniProtKB-ARBA"/>
</dbReference>
<evidence type="ECO:0000256" key="2">
    <source>
        <dbReference type="ARBA" id="ARBA00007639"/>
    </source>
</evidence>
<gene>
    <name evidence="6" type="ORF">FC20_GL001448</name>
</gene>
<evidence type="ECO:0000256" key="4">
    <source>
        <dbReference type="SAM" id="Phobius"/>
    </source>
</evidence>
<dbReference type="PANTHER" id="PTHR46847:SF1">
    <property type="entry name" value="D-ALLOSE-BINDING PERIPLASMIC PROTEIN-RELATED"/>
    <property type="match status" value="1"/>
</dbReference>
<protein>
    <submittedName>
        <fullName evidence="6">D-ribose-binding protein</fullName>
    </submittedName>
</protein>
<keyword evidence="4" id="KW-1133">Transmembrane helix</keyword>
<evidence type="ECO:0000259" key="5">
    <source>
        <dbReference type="Pfam" id="PF13407"/>
    </source>
</evidence>
<reference evidence="6 7" key="1">
    <citation type="journal article" date="2015" name="Genome Announc.">
        <title>Expanding the biotechnology potential of lactobacilli through comparative genomics of 213 strains and associated genera.</title>
        <authorList>
            <person name="Sun Z."/>
            <person name="Harris H.M."/>
            <person name="McCann A."/>
            <person name="Guo C."/>
            <person name="Argimon S."/>
            <person name="Zhang W."/>
            <person name="Yang X."/>
            <person name="Jeffery I.B."/>
            <person name="Cooney J.C."/>
            <person name="Kagawa T.F."/>
            <person name="Liu W."/>
            <person name="Song Y."/>
            <person name="Salvetti E."/>
            <person name="Wrobel A."/>
            <person name="Rasinkangas P."/>
            <person name="Parkhill J."/>
            <person name="Rea M.C."/>
            <person name="O'Sullivan O."/>
            <person name="Ritari J."/>
            <person name="Douillard F.P."/>
            <person name="Paul Ross R."/>
            <person name="Yang R."/>
            <person name="Briner A.E."/>
            <person name="Felis G.E."/>
            <person name="de Vos W.M."/>
            <person name="Barrangou R."/>
            <person name="Klaenhammer T.R."/>
            <person name="Caufield P.W."/>
            <person name="Cui Y."/>
            <person name="Zhang H."/>
            <person name="O'Toole P.W."/>
        </authorList>
    </citation>
    <scope>NUCLEOTIDE SEQUENCE [LARGE SCALE GENOMIC DNA]</scope>
    <source>
        <strain evidence="6 7">DSM 19284</strain>
    </source>
</reference>
<evidence type="ECO:0000256" key="3">
    <source>
        <dbReference type="ARBA" id="ARBA00022729"/>
    </source>
</evidence>
<dbReference type="AlphaFoldDB" id="K0NWD8"/>
<keyword evidence="4" id="KW-0812">Transmembrane</keyword>
<dbReference type="SUPFAM" id="SSF53822">
    <property type="entry name" value="Periplasmic binding protein-like I"/>
    <property type="match status" value="1"/>
</dbReference>
<dbReference type="STRING" id="1293597.FC20_GL001448"/>
<proteinExistence type="inferred from homology"/>
<dbReference type="EMBL" id="AZDU01000050">
    <property type="protein sequence ID" value="KRL00358.1"/>
    <property type="molecule type" value="Genomic_DNA"/>
</dbReference>
<dbReference type="Proteomes" id="UP000051074">
    <property type="component" value="Unassembled WGS sequence"/>
</dbReference>